<evidence type="ECO:0000313" key="1">
    <source>
        <dbReference type="EMBL" id="KAH8005430.1"/>
    </source>
</evidence>
<proteinExistence type="predicted"/>
<protein>
    <submittedName>
        <fullName evidence="1">Uncharacterized protein</fullName>
    </submittedName>
</protein>
<comment type="caution">
    <text evidence="1">The sequence shown here is derived from an EMBL/GenBank/DDBJ whole genome shotgun (WGS) entry which is preliminary data.</text>
</comment>
<reference evidence="1" key="1">
    <citation type="submission" date="2021-08" db="EMBL/GenBank/DDBJ databases">
        <title>The first chromosome-level gecko genome reveals the dynamic sex chromosomes of Neotropical dwarf geckos (Sphaerodactylidae: Sphaerodactylus).</title>
        <authorList>
            <person name="Pinto B.J."/>
            <person name="Keating S.E."/>
            <person name="Gamble T."/>
        </authorList>
    </citation>
    <scope>NUCLEOTIDE SEQUENCE</scope>
    <source>
        <strain evidence="1">TG3544</strain>
    </source>
</reference>
<gene>
    <name evidence="1" type="ORF">K3G42_027324</name>
</gene>
<sequence>MVSPRVWVNKLGSALPLLWALWDLHYEGEEAEGHERALEAALGAELIPGILTAAKLGADPRVLHFSGQAQNFSWCLLHLSLEPLPAFAVAKQRAAPSIRYHGSRAWNGSQKDSEVILVSIDDPVKSKPHA</sequence>
<dbReference type="EMBL" id="CM037617">
    <property type="protein sequence ID" value="KAH8005430.1"/>
    <property type="molecule type" value="Genomic_DNA"/>
</dbReference>
<keyword evidence="2" id="KW-1185">Reference proteome</keyword>
<accession>A0ACB8FIT3</accession>
<evidence type="ECO:0000313" key="2">
    <source>
        <dbReference type="Proteomes" id="UP000827872"/>
    </source>
</evidence>
<organism evidence="1 2">
    <name type="scientific">Sphaerodactylus townsendi</name>
    <dbReference type="NCBI Taxonomy" id="933632"/>
    <lineage>
        <taxon>Eukaryota</taxon>
        <taxon>Metazoa</taxon>
        <taxon>Chordata</taxon>
        <taxon>Craniata</taxon>
        <taxon>Vertebrata</taxon>
        <taxon>Euteleostomi</taxon>
        <taxon>Lepidosauria</taxon>
        <taxon>Squamata</taxon>
        <taxon>Bifurcata</taxon>
        <taxon>Gekkota</taxon>
        <taxon>Sphaerodactylidae</taxon>
        <taxon>Sphaerodactylus</taxon>
    </lineage>
</organism>
<dbReference type="Proteomes" id="UP000827872">
    <property type="component" value="Linkage Group LG04"/>
</dbReference>
<name>A0ACB8FIT3_9SAUR</name>